<dbReference type="InterPro" id="IPR011060">
    <property type="entry name" value="RibuloseP-bd_barrel"/>
</dbReference>
<protein>
    <submittedName>
        <fullName evidence="1">Histidine biosynthesis protein</fullName>
    </submittedName>
</protein>
<proteinExistence type="predicted"/>
<dbReference type="AlphaFoldDB" id="A0A8J7W4L7"/>
<accession>A0A8J7W4L7</accession>
<sequence>MIKADMKRKMDIARKKVLDAIELHGGTTLLSTGITGDDARMAKAAIDAGAKLLEPNHPAVVLARGYKGVTSMHKAEQIRHEIPISEMAKVTSGVRQIAGPNIYITVGIPGGFTEVMPTILKDEDFLLMSESGADGLHVHKTSMEDLKEVVEKAHYYGLLVDAYIGHPSDLHSFGIPAETPEDVARVAVEMEEIGVDLIGLMTGMSYEGVAAGEIPEIIRERLKALVGSVRVPTLAEGGINVHNQNAFRNTGVNILVVGTAIDDMAGNAVKEAVSSFIKQ</sequence>
<evidence type="ECO:0000313" key="1">
    <source>
        <dbReference type="EMBL" id="MBR0599100.1"/>
    </source>
</evidence>
<dbReference type="EMBL" id="JAGSND010000010">
    <property type="protein sequence ID" value="MBR0599100.1"/>
    <property type="molecule type" value="Genomic_DNA"/>
</dbReference>
<name>A0A8J7W4L7_9FIRM</name>
<organism evidence="1 2">
    <name type="scientific">Sinanaerobacter chloroacetimidivorans</name>
    <dbReference type="NCBI Taxonomy" id="2818044"/>
    <lineage>
        <taxon>Bacteria</taxon>
        <taxon>Bacillati</taxon>
        <taxon>Bacillota</taxon>
        <taxon>Clostridia</taxon>
        <taxon>Peptostreptococcales</taxon>
        <taxon>Anaerovoracaceae</taxon>
        <taxon>Sinanaerobacter</taxon>
    </lineage>
</organism>
<evidence type="ECO:0000313" key="2">
    <source>
        <dbReference type="Proteomes" id="UP000675664"/>
    </source>
</evidence>
<dbReference type="InterPro" id="IPR013785">
    <property type="entry name" value="Aldolase_TIM"/>
</dbReference>
<reference evidence="1" key="1">
    <citation type="submission" date="2021-04" db="EMBL/GenBank/DDBJ databases">
        <title>Sinoanaerobacter chloroacetimidivorans sp. nov., an obligate anaerobic bacterium isolated from anaerobic sludge.</title>
        <authorList>
            <person name="Bao Y."/>
        </authorList>
    </citation>
    <scope>NUCLEOTIDE SEQUENCE</scope>
    <source>
        <strain evidence="1">BAD-6</strain>
    </source>
</reference>
<comment type="caution">
    <text evidence="1">The sequence shown here is derived from an EMBL/GenBank/DDBJ whole genome shotgun (WGS) entry which is preliminary data.</text>
</comment>
<dbReference type="Gene3D" id="3.20.20.70">
    <property type="entry name" value="Aldolase class I"/>
    <property type="match status" value="1"/>
</dbReference>
<dbReference type="SUPFAM" id="SSF51366">
    <property type="entry name" value="Ribulose-phoshate binding barrel"/>
    <property type="match status" value="1"/>
</dbReference>
<keyword evidence="2" id="KW-1185">Reference proteome</keyword>
<dbReference type="RefSeq" id="WP_227019232.1">
    <property type="nucleotide sequence ID" value="NZ_JAGSND010000010.1"/>
</dbReference>
<dbReference type="Proteomes" id="UP000675664">
    <property type="component" value="Unassembled WGS sequence"/>
</dbReference>
<gene>
    <name evidence="1" type="ORF">KCX82_14515</name>
</gene>
<reference evidence="1" key="2">
    <citation type="submission" date="2021-04" db="EMBL/GenBank/DDBJ databases">
        <authorList>
            <person name="Liu J."/>
        </authorList>
    </citation>
    <scope>NUCLEOTIDE SEQUENCE</scope>
    <source>
        <strain evidence="1">BAD-6</strain>
    </source>
</reference>